<dbReference type="Ensembl" id="ENSSRHT00000017817.1">
    <property type="protein sequence ID" value="ENSSRHP00000017257.1"/>
    <property type="gene ID" value="ENSSRHG00000009438.1"/>
</dbReference>
<feature type="domain" description="TAFII55 protein conserved region" evidence="8">
    <location>
        <begin position="22"/>
        <end position="147"/>
    </location>
</feature>
<feature type="region of interest" description="Disordered" evidence="7">
    <location>
        <begin position="1"/>
        <end position="23"/>
    </location>
</feature>
<dbReference type="GO" id="GO:0051123">
    <property type="term" value="P:RNA polymerase II preinitiation complex assembly"/>
    <property type="evidence" value="ECO:0007669"/>
    <property type="project" value="TreeGrafter"/>
</dbReference>
<dbReference type="SMART" id="SM01370">
    <property type="entry name" value="TAFII55_N"/>
    <property type="match status" value="1"/>
</dbReference>
<proteinExistence type="inferred from homology"/>
<comment type="similarity">
    <text evidence="2">Belongs to the TAF7 family.</text>
</comment>
<dbReference type="PANTHER" id="PTHR12228:SF0">
    <property type="entry name" value="TATA-BOX BINDING PROTEIN ASSOCIATED FACTOR 7"/>
    <property type="match status" value="1"/>
</dbReference>
<dbReference type="InterPro" id="IPR037817">
    <property type="entry name" value="TAF7"/>
</dbReference>
<dbReference type="InterPro" id="IPR006751">
    <property type="entry name" value="TAFII55_prot_cons_reg"/>
</dbReference>
<evidence type="ECO:0000256" key="2">
    <source>
        <dbReference type="ARBA" id="ARBA00009368"/>
    </source>
</evidence>
<evidence type="ECO:0000313" key="9">
    <source>
        <dbReference type="Ensembl" id="ENSSRHP00000017257.1"/>
    </source>
</evidence>
<name>A0A673GUV6_9TELE</name>
<evidence type="ECO:0000313" key="10">
    <source>
        <dbReference type="Proteomes" id="UP000472270"/>
    </source>
</evidence>
<protein>
    <submittedName>
        <fullName evidence="9">TAF7 RNA polymerase II, TATA box binding protein (TBP)-associated factor</fullName>
    </submittedName>
</protein>
<keyword evidence="5" id="KW-0539">Nucleus</keyword>
<evidence type="ECO:0000256" key="7">
    <source>
        <dbReference type="SAM" id="MobiDB-lite"/>
    </source>
</evidence>
<evidence type="ECO:0000256" key="6">
    <source>
        <dbReference type="SAM" id="Coils"/>
    </source>
</evidence>
<dbReference type="GO" id="GO:0016251">
    <property type="term" value="F:RNA polymerase II general transcription initiation factor activity"/>
    <property type="evidence" value="ECO:0007669"/>
    <property type="project" value="TreeGrafter"/>
</dbReference>
<evidence type="ECO:0000256" key="5">
    <source>
        <dbReference type="ARBA" id="ARBA00023242"/>
    </source>
</evidence>
<evidence type="ECO:0000256" key="1">
    <source>
        <dbReference type="ARBA" id="ARBA00004123"/>
    </source>
</evidence>
<reference evidence="9" key="1">
    <citation type="submission" date="2025-08" db="UniProtKB">
        <authorList>
            <consortium name="Ensembl"/>
        </authorList>
    </citation>
    <scope>IDENTIFICATION</scope>
</reference>
<dbReference type="GO" id="GO:0005669">
    <property type="term" value="C:transcription factor TFIID complex"/>
    <property type="evidence" value="ECO:0007669"/>
    <property type="project" value="InterPro"/>
</dbReference>
<keyword evidence="4" id="KW-0804">Transcription</keyword>
<reference evidence="9" key="2">
    <citation type="submission" date="2025-09" db="UniProtKB">
        <authorList>
            <consortium name="Ensembl"/>
        </authorList>
    </citation>
    <scope>IDENTIFICATION</scope>
</reference>
<feature type="compositionally biased region" description="Low complexity" evidence="7">
    <location>
        <begin position="163"/>
        <end position="173"/>
    </location>
</feature>
<keyword evidence="6" id="KW-0175">Coiled coil</keyword>
<dbReference type="PANTHER" id="PTHR12228">
    <property type="entry name" value="TRANSCRIPTION INITIATION FACTOR TFIID 55 KD SUBUNIT-RELATED"/>
    <property type="match status" value="1"/>
</dbReference>
<keyword evidence="3" id="KW-0805">Transcription regulation</keyword>
<evidence type="ECO:0000256" key="4">
    <source>
        <dbReference type="ARBA" id="ARBA00023163"/>
    </source>
</evidence>
<comment type="subcellular location">
    <subcellularLocation>
        <location evidence="1">Nucleus</location>
    </subcellularLocation>
</comment>
<sequence length="322" mass="37187">MTSKTKVGKVGSKSKEDAPHELESQFVLRLPQMNYIEQRSTFHLPDGRHGIVRVDRVPLSLKTVDKKTFYKTADIGQEEPTGTTDPKSKKKDKDKDKKFVWNHGITLPLKNTRKRRFRKTAKKKYIGSPDVEKEVKRLLSTDAEAVSVRWEVIAEDEAKEPDNSLSLSNLESSPGTSGHKDHGSSVQHDELREIFNDISSSSEDEDEEGDRHEDDDLNIMDTEDYMVRQLHEKLNETDGSRDENDRNSQIVMEYQVQINNLKAKLQDTRNRKKEQEKLIMEVENQALRDRFLGLLNGMIHQEEQEMEQLASLQEQLDSLIEK</sequence>
<dbReference type="Proteomes" id="UP000472270">
    <property type="component" value="Unassembled WGS sequence"/>
</dbReference>
<dbReference type="Pfam" id="PF04658">
    <property type="entry name" value="TAFII55_N"/>
    <property type="match status" value="1"/>
</dbReference>
<evidence type="ECO:0000259" key="8">
    <source>
        <dbReference type="SMART" id="SM01370"/>
    </source>
</evidence>
<accession>A0A673GUV6</accession>
<keyword evidence="10" id="KW-1185">Reference proteome</keyword>
<feature type="compositionally biased region" description="Low complexity" evidence="7">
    <location>
        <begin position="1"/>
        <end position="11"/>
    </location>
</feature>
<evidence type="ECO:0000256" key="3">
    <source>
        <dbReference type="ARBA" id="ARBA00023015"/>
    </source>
</evidence>
<organism evidence="9 10">
    <name type="scientific">Sinocyclocheilus rhinocerous</name>
    <dbReference type="NCBI Taxonomy" id="307959"/>
    <lineage>
        <taxon>Eukaryota</taxon>
        <taxon>Metazoa</taxon>
        <taxon>Chordata</taxon>
        <taxon>Craniata</taxon>
        <taxon>Vertebrata</taxon>
        <taxon>Euteleostomi</taxon>
        <taxon>Actinopterygii</taxon>
        <taxon>Neopterygii</taxon>
        <taxon>Teleostei</taxon>
        <taxon>Ostariophysi</taxon>
        <taxon>Cypriniformes</taxon>
        <taxon>Cyprinidae</taxon>
        <taxon>Cyprininae</taxon>
        <taxon>Sinocyclocheilus</taxon>
    </lineage>
</organism>
<feature type="coiled-coil region" evidence="6">
    <location>
        <begin position="251"/>
        <end position="322"/>
    </location>
</feature>
<feature type="region of interest" description="Disordered" evidence="7">
    <location>
        <begin position="198"/>
        <end position="221"/>
    </location>
</feature>
<dbReference type="AlphaFoldDB" id="A0A673GUV6"/>
<feature type="compositionally biased region" description="Basic and acidic residues" evidence="7">
    <location>
        <begin position="13"/>
        <end position="23"/>
    </location>
</feature>
<feature type="region of interest" description="Disordered" evidence="7">
    <location>
        <begin position="75"/>
        <end position="96"/>
    </location>
</feature>
<feature type="region of interest" description="Disordered" evidence="7">
    <location>
        <begin position="158"/>
        <end position="186"/>
    </location>
</feature>
<dbReference type="CDD" id="cd08047">
    <property type="entry name" value="TAF7"/>
    <property type="match status" value="1"/>
</dbReference>